<evidence type="ECO:0000313" key="4">
    <source>
        <dbReference type="Proteomes" id="UP001218218"/>
    </source>
</evidence>
<dbReference type="EMBL" id="JARIHO010000004">
    <property type="protein sequence ID" value="KAJ7362908.1"/>
    <property type="molecule type" value="Genomic_DNA"/>
</dbReference>
<reference evidence="3" key="1">
    <citation type="submission" date="2023-03" db="EMBL/GenBank/DDBJ databases">
        <title>Massive genome expansion in bonnet fungi (Mycena s.s.) driven by repeated elements and novel gene families across ecological guilds.</title>
        <authorList>
            <consortium name="Lawrence Berkeley National Laboratory"/>
            <person name="Harder C.B."/>
            <person name="Miyauchi S."/>
            <person name="Viragh M."/>
            <person name="Kuo A."/>
            <person name="Thoen E."/>
            <person name="Andreopoulos B."/>
            <person name="Lu D."/>
            <person name="Skrede I."/>
            <person name="Drula E."/>
            <person name="Henrissat B."/>
            <person name="Morin E."/>
            <person name="Kohler A."/>
            <person name="Barry K."/>
            <person name="LaButti K."/>
            <person name="Morin E."/>
            <person name="Salamov A."/>
            <person name="Lipzen A."/>
            <person name="Mereny Z."/>
            <person name="Hegedus B."/>
            <person name="Baldrian P."/>
            <person name="Stursova M."/>
            <person name="Weitz H."/>
            <person name="Taylor A."/>
            <person name="Grigoriev I.V."/>
            <person name="Nagy L.G."/>
            <person name="Martin F."/>
            <person name="Kauserud H."/>
        </authorList>
    </citation>
    <scope>NUCLEOTIDE SEQUENCE</scope>
    <source>
        <strain evidence="3">CBHHK002</strain>
    </source>
</reference>
<keyword evidence="4" id="KW-1185">Reference proteome</keyword>
<proteinExistence type="predicted"/>
<evidence type="ECO:0000313" key="3">
    <source>
        <dbReference type="EMBL" id="KAJ7362908.1"/>
    </source>
</evidence>
<keyword evidence="2" id="KW-0732">Signal</keyword>
<gene>
    <name evidence="3" type="ORF">DFH08DRAFT_951133</name>
</gene>
<name>A0AAD7F1F1_9AGAR</name>
<organism evidence="3 4">
    <name type="scientific">Mycena albidolilacea</name>
    <dbReference type="NCBI Taxonomy" id="1033008"/>
    <lineage>
        <taxon>Eukaryota</taxon>
        <taxon>Fungi</taxon>
        <taxon>Dikarya</taxon>
        <taxon>Basidiomycota</taxon>
        <taxon>Agaricomycotina</taxon>
        <taxon>Agaricomycetes</taxon>
        <taxon>Agaricomycetidae</taxon>
        <taxon>Agaricales</taxon>
        <taxon>Marasmiineae</taxon>
        <taxon>Mycenaceae</taxon>
        <taxon>Mycena</taxon>
    </lineage>
</organism>
<feature type="chain" id="PRO_5042194292" evidence="2">
    <location>
        <begin position="25"/>
        <end position="133"/>
    </location>
</feature>
<sequence>MHLQLTLSFLLLSVLVSWSSLINAAPLLSDRSKDAIYLDIEIARSPKPPACVTELNISGGVDSGGTGRRGFQSRDQEQPDIEMPAPKLIPGNLPVVTEPKQKPESPPTPSLPPTPKLVSPSTNGSSDAEQEDD</sequence>
<feature type="signal peptide" evidence="2">
    <location>
        <begin position="1"/>
        <end position="24"/>
    </location>
</feature>
<comment type="caution">
    <text evidence="3">The sequence shown here is derived from an EMBL/GenBank/DDBJ whole genome shotgun (WGS) entry which is preliminary data.</text>
</comment>
<protein>
    <submittedName>
        <fullName evidence="3">Uncharacterized protein</fullName>
    </submittedName>
</protein>
<accession>A0AAD7F1F1</accession>
<evidence type="ECO:0000256" key="1">
    <source>
        <dbReference type="SAM" id="MobiDB-lite"/>
    </source>
</evidence>
<feature type="region of interest" description="Disordered" evidence="1">
    <location>
        <begin position="54"/>
        <end position="133"/>
    </location>
</feature>
<dbReference type="AlphaFoldDB" id="A0AAD7F1F1"/>
<feature type="compositionally biased region" description="Pro residues" evidence="1">
    <location>
        <begin position="104"/>
        <end position="115"/>
    </location>
</feature>
<dbReference type="Proteomes" id="UP001218218">
    <property type="component" value="Unassembled WGS sequence"/>
</dbReference>
<evidence type="ECO:0000256" key="2">
    <source>
        <dbReference type="SAM" id="SignalP"/>
    </source>
</evidence>